<evidence type="ECO:0000313" key="3">
    <source>
        <dbReference type="Proteomes" id="UP000434172"/>
    </source>
</evidence>
<reference evidence="2 3" key="1">
    <citation type="submission" date="2019-12" db="EMBL/GenBank/DDBJ databases">
        <title>A genome sequence resource for the geographically widespread anthracnose pathogen Colletotrichum asianum.</title>
        <authorList>
            <person name="Meng Y."/>
        </authorList>
    </citation>
    <scope>NUCLEOTIDE SEQUENCE [LARGE SCALE GENOMIC DNA]</scope>
    <source>
        <strain evidence="2 3">ICMP 18580</strain>
    </source>
</reference>
<dbReference type="PANTHER" id="PTHR28094">
    <property type="entry name" value="MEIOTICALLY UP-REGULATED GENE 113 PROTEIN"/>
    <property type="match status" value="1"/>
</dbReference>
<protein>
    <recommendedName>
        <fullName evidence="1">Bacteriophage T5 Orf172 DNA-binding domain-containing protein</fullName>
    </recommendedName>
</protein>
<dbReference type="Proteomes" id="UP000434172">
    <property type="component" value="Unassembled WGS sequence"/>
</dbReference>
<dbReference type="AlphaFoldDB" id="A0A8H3ZKW5"/>
<dbReference type="InterPro" id="IPR018306">
    <property type="entry name" value="Phage_T5_Orf172_DNA-bd"/>
</dbReference>
<comment type="caution">
    <text evidence="2">The sequence shown here is derived from an EMBL/GenBank/DDBJ whole genome shotgun (WGS) entry which is preliminary data.</text>
</comment>
<keyword evidence="3" id="KW-1185">Reference proteome</keyword>
<dbReference type="OrthoDB" id="2417614at2759"/>
<dbReference type="InterPro" id="IPR053006">
    <property type="entry name" value="Meiosis_regulatory"/>
</dbReference>
<accession>A0A8H3ZKW5</accession>
<dbReference type="Pfam" id="PF10544">
    <property type="entry name" value="T5orf172"/>
    <property type="match status" value="1"/>
</dbReference>
<organism evidence="2 3">
    <name type="scientific">Colletotrichum asianum</name>
    <dbReference type="NCBI Taxonomy" id="702518"/>
    <lineage>
        <taxon>Eukaryota</taxon>
        <taxon>Fungi</taxon>
        <taxon>Dikarya</taxon>
        <taxon>Ascomycota</taxon>
        <taxon>Pezizomycotina</taxon>
        <taxon>Sordariomycetes</taxon>
        <taxon>Hypocreomycetidae</taxon>
        <taxon>Glomerellales</taxon>
        <taxon>Glomerellaceae</taxon>
        <taxon>Colletotrichum</taxon>
        <taxon>Colletotrichum gloeosporioides species complex</taxon>
    </lineage>
</organism>
<evidence type="ECO:0000259" key="1">
    <source>
        <dbReference type="SMART" id="SM00974"/>
    </source>
</evidence>
<dbReference type="PANTHER" id="PTHR28094:SF1">
    <property type="entry name" value="MEIOTICALLY UP-REGULATED GENE 113 PROTEIN"/>
    <property type="match status" value="1"/>
</dbReference>
<evidence type="ECO:0000313" key="2">
    <source>
        <dbReference type="EMBL" id="KAF0315475.1"/>
    </source>
</evidence>
<feature type="domain" description="Bacteriophage T5 Orf172 DNA-binding" evidence="1">
    <location>
        <begin position="252"/>
        <end position="337"/>
    </location>
</feature>
<dbReference type="SMART" id="SM00974">
    <property type="entry name" value="T5orf172"/>
    <property type="match status" value="1"/>
</dbReference>
<dbReference type="EMBL" id="WOWK01000202">
    <property type="protein sequence ID" value="KAF0315475.1"/>
    <property type="molecule type" value="Genomic_DNA"/>
</dbReference>
<gene>
    <name evidence="2" type="ORF">GQ607_017300</name>
</gene>
<sequence>MEALIQTSWVRNTNELYRCLDTQFNACTTCRGYSKNKPTCGNPISKVSRSRITPVLLNIVESGSITCAINHLETLASLVLCKRYHQTQIAEKVAQWRSRLLSFLSHDAAGIQEAETDHHSTSTKASTNLRRTRANVLKPPTAVQSSTCYDSETKPDESSLANIAVKQEQDDQHVKTEAVPLAVDPLEYTVKFKDTIHTFEPYHQPKRIGTINKDIVNKLNTLFMKSEKEGFTEGEGYIYGYKLPQDHKTIDLKACQVVKIGYTNNYERRMKEWQDQCHYEPQLVFAYKVAHHVKMEKIIHILLSNYRRKDKCPGCSVQHREFFEVRESTAEAVVRIWAVWARLRPFDDTGRLSAYWSKKIKEIDVEDSGCWEKLIFDKIK</sequence>
<name>A0A8H3ZKW5_9PEZI</name>
<proteinExistence type="predicted"/>